<protein>
    <recommendedName>
        <fullName evidence="1">VOC domain-containing protein</fullName>
    </recommendedName>
</protein>
<gene>
    <name evidence="2" type="ORF">DA73_0214965</name>
</gene>
<sequence>MRANSVNFSERTTSDILQSIRHIDHITYIASVEDEHRFLTKWNLLGFNEHMRLKTVRFPATHIALVSGISAEYPWATMTGLSVSEDPNSPINKFINLYGEGIQHTAYNIDPEADMEELHHQMEELGWKFMTPVLSYSDESGALLKQMFVAPSTPYGSFIELVQRLHGVDGKAFNSFDINNIDDLYEHYADYSNWLGKKN</sequence>
<name>A0A0C1R1W5_9CYAN</name>
<comment type="caution">
    <text evidence="2">The sequence shown here is derived from an EMBL/GenBank/DDBJ whole genome shotgun (WGS) entry which is preliminary data.</text>
</comment>
<dbReference type="OrthoDB" id="9788468at2"/>
<evidence type="ECO:0000259" key="1">
    <source>
        <dbReference type="PROSITE" id="PS51819"/>
    </source>
</evidence>
<dbReference type="AlphaFoldDB" id="A0A0C1R1W5"/>
<feature type="domain" description="VOC" evidence="1">
    <location>
        <begin position="22"/>
        <end position="164"/>
    </location>
</feature>
<dbReference type="SUPFAM" id="SSF54593">
    <property type="entry name" value="Glyoxalase/Bleomycin resistance protein/Dihydroxybiphenyl dioxygenase"/>
    <property type="match status" value="1"/>
</dbReference>
<dbReference type="STRING" id="1479485.DA73_0214965"/>
<evidence type="ECO:0000313" key="2">
    <source>
        <dbReference type="EMBL" id="KIE11619.1"/>
    </source>
</evidence>
<dbReference type="EMBL" id="JHEG02000046">
    <property type="protein sequence ID" value="KIE11619.1"/>
    <property type="molecule type" value="Genomic_DNA"/>
</dbReference>
<accession>A0A0C1R1W5</accession>
<organism evidence="2">
    <name type="scientific">Tolypothrix bouteillei VB521301</name>
    <dbReference type="NCBI Taxonomy" id="1479485"/>
    <lineage>
        <taxon>Bacteria</taxon>
        <taxon>Bacillati</taxon>
        <taxon>Cyanobacteriota</taxon>
        <taxon>Cyanophyceae</taxon>
        <taxon>Nostocales</taxon>
        <taxon>Tolypothrichaceae</taxon>
        <taxon>Tolypothrix</taxon>
    </lineage>
</organism>
<reference evidence="2" key="1">
    <citation type="journal article" date="2015" name="Genome Announc.">
        <title>Draft Genome Sequence of Tolypothrix boutellei Strain VB521301.</title>
        <authorList>
            <person name="Chandrababunaidu M.M."/>
            <person name="Singh D."/>
            <person name="Sen D."/>
            <person name="Bhan S."/>
            <person name="Das S."/>
            <person name="Gupta A."/>
            <person name="Adhikary S.P."/>
            <person name="Tripathy S."/>
        </authorList>
    </citation>
    <scope>NUCLEOTIDE SEQUENCE</scope>
    <source>
        <strain evidence="2">VB521301</strain>
    </source>
</reference>
<dbReference type="PROSITE" id="PS51819">
    <property type="entry name" value="VOC"/>
    <property type="match status" value="1"/>
</dbReference>
<dbReference type="InterPro" id="IPR037523">
    <property type="entry name" value="VOC_core"/>
</dbReference>
<proteinExistence type="predicted"/>
<dbReference type="Gene3D" id="3.10.180.10">
    <property type="entry name" value="2,3-Dihydroxybiphenyl 1,2-Dioxygenase, domain 1"/>
    <property type="match status" value="1"/>
</dbReference>
<dbReference type="InterPro" id="IPR029068">
    <property type="entry name" value="Glyas_Bleomycin-R_OHBP_Dase"/>
</dbReference>